<name>A0A077R412_9BASI</name>
<feature type="repeat" description="PPR" evidence="2">
    <location>
        <begin position="244"/>
        <end position="278"/>
    </location>
</feature>
<dbReference type="PANTHER" id="PTHR47942">
    <property type="entry name" value="TETRATRICOPEPTIDE REPEAT (TPR)-LIKE SUPERFAMILY PROTEIN-RELATED"/>
    <property type="match status" value="1"/>
</dbReference>
<keyword evidence="1" id="KW-0677">Repeat</keyword>
<evidence type="ECO:0000256" key="1">
    <source>
        <dbReference type="ARBA" id="ARBA00022737"/>
    </source>
</evidence>
<dbReference type="InterPro" id="IPR011990">
    <property type="entry name" value="TPR-like_helical_dom_sf"/>
</dbReference>
<proteinExistence type="predicted"/>
<protein>
    <recommendedName>
        <fullName evidence="5">Pentatricopeptide repeat-containing protein</fullName>
    </recommendedName>
</protein>
<evidence type="ECO:0008006" key="5">
    <source>
        <dbReference type="Google" id="ProtNLM"/>
    </source>
</evidence>
<organism evidence="4">
    <name type="scientific">Melanopsichium pennsylvanicum 4</name>
    <dbReference type="NCBI Taxonomy" id="1398559"/>
    <lineage>
        <taxon>Eukaryota</taxon>
        <taxon>Fungi</taxon>
        <taxon>Dikarya</taxon>
        <taxon>Basidiomycota</taxon>
        <taxon>Ustilaginomycotina</taxon>
        <taxon>Ustilaginomycetes</taxon>
        <taxon>Ustilaginales</taxon>
        <taxon>Ustilaginaceae</taxon>
        <taxon>Melanopsichium</taxon>
    </lineage>
</organism>
<dbReference type="PROSITE" id="PS51375">
    <property type="entry name" value="PPR"/>
    <property type="match status" value="2"/>
</dbReference>
<dbReference type="InterPro" id="IPR002885">
    <property type="entry name" value="PPR_rpt"/>
</dbReference>
<feature type="compositionally biased region" description="Polar residues" evidence="3">
    <location>
        <begin position="29"/>
        <end position="47"/>
    </location>
</feature>
<dbReference type="EMBL" id="HG529513">
    <property type="protein sequence ID" value="CDI51639.1"/>
    <property type="molecule type" value="Genomic_DNA"/>
</dbReference>
<dbReference type="PANTHER" id="PTHR47942:SF85">
    <property type="entry name" value="PENTACOTRIPEPTIDE-REPEAT REGION OF PRORP DOMAIN-CONTAINING PROTEIN"/>
    <property type="match status" value="1"/>
</dbReference>
<feature type="region of interest" description="Disordered" evidence="3">
    <location>
        <begin position="29"/>
        <end position="67"/>
    </location>
</feature>
<feature type="repeat" description="PPR" evidence="2">
    <location>
        <begin position="816"/>
        <end position="851"/>
    </location>
</feature>
<accession>A0A077R412</accession>
<sequence>MLTFLLPSISSARVTSQLVRRLQTLGVQQEQQSNRHASTSTFFQQATHAARTDEDAEDTHDRARPSHPITEEFSHFFDKRTPLPSPSASPSTIEKSKASYEIAAASRHAATTFRQAIGSRNPAEIIAAYASLVKAQQRHVDHVTSSSSCALQPSDIGFPVRKADIQSAISHLLQHAQREGHMEIRIVKACHQMFEDLNRTFGFRVGPTDLHRHLQTFCLAKSDRHDPCDIFRQLRASYPDWHTTSVEWNMVISYLVKRKSFGHAIKVWHEMLNYGVTPEVSLRNTMIRLHLALNNTAEAEAHLQHLWQEQDQLGIDTLTITVQGLCRLAIEGKGEGEDTMIKLRIYARDLRKAAESSPQMDPAAWRALLCYEAIVAGPAQALRTARQAYQPGLFNHNTLCMLLRLHVDDLNDLQSSDEALELLDRVQMAIDPQRYIKPDDRCYNILMLGLLDNLVTESAFKTDDAAAFEDEVDLLSEASANRQSRQLPTPNQIREAQLLYDHVRSLGVPPTPLLVTPLMTAYCGAFLPYLPSAMKLFSDLLAYRSSSRQSSNRRKSSPAFSIDMKIIQPVLDACVRLKDISSALDLLSRLDDAGVFISAQHKSQLMRRLIGITASWPEAFHIYRSLSRFPTSWSSLGSTSCKASDRGLDEKGYISLLECLRTLTFHEPKLPHATKSIIPAPPEQLLSIVLDMRESGYKPSPSTYTSILDYYSKIPEPSYLGIKATHEMLKQDASLEPDLALINALMNAYNRAGEPAMVLAIWDSLLVARQEIDGVTLSVFFDTAGRHGLLSLARKAIQTVRRLEGEQQVKRKSVMTKEAWDSWLECLARCGRLEEAIELAFGEMRTTLFRESLALHDLDAADCSVTQLVARSTQAPIKNKRGQHVGPDAKTFGTLLKFGARERDRRQKRIGGNVKTWSTASNSAGGGSIWHLLRQRIREEFSWLYPQVKNVGQETL</sequence>
<evidence type="ECO:0000256" key="3">
    <source>
        <dbReference type="SAM" id="MobiDB-lite"/>
    </source>
</evidence>
<reference evidence="4" key="1">
    <citation type="journal article" date="2014" name="Genome Biol. Evol.">
        <title>Gene Loss Rather Than Gene Gain Is Associated with a Host Jump from Monocots to Dicots in the Smut Fungus Melanopsichium pennsylvanicum.</title>
        <authorList>
            <person name="Sharma R."/>
            <person name="Mishra B."/>
            <person name="Runge F."/>
            <person name="Thines M."/>
        </authorList>
    </citation>
    <scope>NUCLEOTIDE SEQUENCE</scope>
    <source>
        <strain evidence="4">4</strain>
    </source>
</reference>
<dbReference type="InterPro" id="IPR051222">
    <property type="entry name" value="PPR/CCM1_RNA-binding"/>
</dbReference>
<dbReference type="Pfam" id="PF01535">
    <property type="entry name" value="PPR"/>
    <property type="match status" value="2"/>
</dbReference>
<evidence type="ECO:0000256" key="2">
    <source>
        <dbReference type="PROSITE-ProRule" id="PRU00708"/>
    </source>
</evidence>
<dbReference type="NCBIfam" id="TIGR00756">
    <property type="entry name" value="PPR"/>
    <property type="match status" value="1"/>
</dbReference>
<evidence type="ECO:0000313" key="4">
    <source>
        <dbReference type="EMBL" id="CDI51639.1"/>
    </source>
</evidence>
<dbReference type="Gene3D" id="1.25.40.10">
    <property type="entry name" value="Tetratricopeptide repeat domain"/>
    <property type="match status" value="3"/>
</dbReference>
<dbReference type="AlphaFoldDB" id="A0A077R412"/>